<dbReference type="Proteomes" id="UP001353858">
    <property type="component" value="Unassembled WGS sequence"/>
</dbReference>
<accession>A0AAN7SCN2</accession>
<evidence type="ECO:0000259" key="8">
    <source>
        <dbReference type="Pfam" id="PF03914"/>
    </source>
</evidence>
<dbReference type="PANTHER" id="PTHR14428">
    <property type="entry name" value="NUCLEOLAR COMPLEX PROTEIN 3"/>
    <property type="match status" value="1"/>
</dbReference>
<keyword evidence="3" id="KW-0175">Coiled coil</keyword>
<evidence type="ECO:0000259" key="9">
    <source>
        <dbReference type="Pfam" id="PF07540"/>
    </source>
</evidence>
<evidence type="ECO:0000256" key="4">
    <source>
        <dbReference type="ARBA" id="ARBA00023242"/>
    </source>
</evidence>
<dbReference type="SUPFAM" id="SSF48371">
    <property type="entry name" value="ARM repeat"/>
    <property type="match status" value="1"/>
</dbReference>
<gene>
    <name evidence="10" type="ORF">RN001_001287</name>
</gene>
<evidence type="ECO:0000256" key="6">
    <source>
        <dbReference type="ARBA" id="ARBA00032937"/>
    </source>
</evidence>
<evidence type="ECO:0000313" key="10">
    <source>
        <dbReference type="EMBL" id="KAK4885016.1"/>
    </source>
</evidence>
<dbReference type="InterPro" id="IPR005612">
    <property type="entry name" value="CCAAT-binding_factor"/>
</dbReference>
<evidence type="ECO:0000256" key="2">
    <source>
        <dbReference type="ARBA" id="ARBA00007797"/>
    </source>
</evidence>
<dbReference type="Pfam" id="PF03914">
    <property type="entry name" value="CBF"/>
    <property type="match status" value="1"/>
</dbReference>
<feature type="domain" description="Nucleolar complex-associated protein 3 N-terminal" evidence="9">
    <location>
        <begin position="179"/>
        <end position="271"/>
    </location>
</feature>
<proteinExistence type="inferred from homology"/>
<dbReference type="GO" id="GO:0003682">
    <property type="term" value="F:chromatin binding"/>
    <property type="evidence" value="ECO:0007669"/>
    <property type="project" value="TreeGrafter"/>
</dbReference>
<feature type="compositionally biased region" description="Polar residues" evidence="7">
    <location>
        <begin position="21"/>
        <end position="30"/>
    </location>
</feature>
<dbReference type="GO" id="GO:0005730">
    <property type="term" value="C:nucleolus"/>
    <property type="evidence" value="ECO:0007669"/>
    <property type="project" value="UniProtKB-SubCell"/>
</dbReference>
<comment type="similarity">
    <text evidence="2">Belongs to the CBF/MAK21 family.</text>
</comment>
<evidence type="ECO:0000256" key="5">
    <source>
        <dbReference type="ARBA" id="ARBA00032701"/>
    </source>
</evidence>
<keyword evidence="4" id="KW-0539">Nucleus</keyword>
<dbReference type="PANTHER" id="PTHR14428:SF5">
    <property type="entry name" value="NUCLEOLAR COMPLEX PROTEIN 3 HOMOLOG"/>
    <property type="match status" value="1"/>
</dbReference>
<dbReference type="InterPro" id="IPR011501">
    <property type="entry name" value="Noc3_N"/>
</dbReference>
<evidence type="ECO:0000256" key="7">
    <source>
        <dbReference type="SAM" id="MobiDB-lite"/>
    </source>
</evidence>
<organism evidence="10 11">
    <name type="scientific">Aquatica leii</name>
    <dbReference type="NCBI Taxonomy" id="1421715"/>
    <lineage>
        <taxon>Eukaryota</taxon>
        <taxon>Metazoa</taxon>
        <taxon>Ecdysozoa</taxon>
        <taxon>Arthropoda</taxon>
        <taxon>Hexapoda</taxon>
        <taxon>Insecta</taxon>
        <taxon>Pterygota</taxon>
        <taxon>Neoptera</taxon>
        <taxon>Endopterygota</taxon>
        <taxon>Coleoptera</taxon>
        <taxon>Polyphaga</taxon>
        <taxon>Elateriformia</taxon>
        <taxon>Elateroidea</taxon>
        <taxon>Lampyridae</taxon>
        <taxon>Luciolinae</taxon>
        <taxon>Aquatica</taxon>
    </lineage>
</organism>
<dbReference type="Pfam" id="PF07540">
    <property type="entry name" value="NOC3p"/>
    <property type="match status" value="1"/>
</dbReference>
<name>A0AAN7SCN2_9COLE</name>
<reference evidence="11" key="1">
    <citation type="submission" date="2023-01" db="EMBL/GenBank/DDBJ databases">
        <title>Key to firefly adult light organ development and bioluminescence: homeobox transcription factors regulate luciferase expression and transportation to peroxisome.</title>
        <authorList>
            <person name="Fu X."/>
        </authorList>
    </citation>
    <scope>NUCLEOTIDE SEQUENCE [LARGE SCALE GENOMIC DNA]</scope>
</reference>
<feature type="compositionally biased region" description="Acidic residues" evidence="7">
    <location>
        <begin position="135"/>
        <end position="157"/>
    </location>
</feature>
<dbReference type="GO" id="GO:0006270">
    <property type="term" value="P:DNA replication initiation"/>
    <property type="evidence" value="ECO:0007669"/>
    <property type="project" value="TreeGrafter"/>
</dbReference>
<dbReference type="EMBL" id="JARPUR010000001">
    <property type="protein sequence ID" value="KAK4885016.1"/>
    <property type="molecule type" value="Genomic_DNA"/>
</dbReference>
<evidence type="ECO:0000313" key="11">
    <source>
        <dbReference type="Proteomes" id="UP001353858"/>
    </source>
</evidence>
<feature type="domain" description="CCAAT-binding factor" evidence="8">
    <location>
        <begin position="518"/>
        <end position="669"/>
    </location>
</feature>
<dbReference type="InterPro" id="IPR016024">
    <property type="entry name" value="ARM-type_fold"/>
</dbReference>
<evidence type="ECO:0000256" key="3">
    <source>
        <dbReference type="ARBA" id="ARBA00023054"/>
    </source>
</evidence>
<comment type="caution">
    <text evidence="10">The sequence shown here is derived from an EMBL/GenBank/DDBJ whole genome shotgun (WGS) entry which is preliminary data.</text>
</comment>
<evidence type="ECO:0000256" key="1">
    <source>
        <dbReference type="ARBA" id="ARBA00004604"/>
    </source>
</evidence>
<keyword evidence="11" id="KW-1185">Reference proteome</keyword>
<feature type="region of interest" description="Disordered" evidence="7">
    <location>
        <begin position="135"/>
        <end position="158"/>
    </location>
</feature>
<comment type="subcellular location">
    <subcellularLocation>
        <location evidence="1">Nucleus</location>
        <location evidence="1">Nucleolus</location>
    </subcellularLocation>
</comment>
<dbReference type="AlphaFoldDB" id="A0AAN7SCN2"/>
<feature type="region of interest" description="Disordered" evidence="7">
    <location>
        <begin position="1"/>
        <end position="63"/>
    </location>
</feature>
<dbReference type="InterPro" id="IPR016903">
    <property type="entry name" value="Nucleolar_cplx-assoc_3"/>
</dbReference>
<sequence>MGKKTHPIKLKNKRSNSKSSFQKPGNQRKNIFSAEDKSKKNFSLLKGNPMKHKKKKPKSTQDVFTKSIFNHQNKQIIDELYTSQVDDENDADDWDMIEHEYEKGHETDDRPLTKYRLPIKTPSGIVPVVDEILEEESDEASEHEEPGFEDEEEDDVPEEPKIVTTVQLLMTQNKTVEAKKVQIGSLSAGILENPEEKIDNLRVLVKLLKEDDIGDYLSIKKLTIVSLVEVFKDLLPSYRFNENIDKSIKLKKETLKLNKYETTTLQYYKKFLQCLAHFSSVLIKKRFTANVGGASKLLGELAVNALCDLLQAHPYFNYSENIAQAVIPFLNHTSITTREKVKIMCKNVFSEDQKGDITLKILRIINQYLKKFSYNIHTDMLEVLLYLKIKDVNIDQDIIQKLKQKKLKSHKGNILRLSKNEKKRATRVKEVEKALMESKAEENRQSKQKNMTEITKLTFGIFFKILKNCTNTKIVGICLQGVAKFAHCINIEFYMDLINILGNLLQEDWMGYCEKQRCIQTIFAILCEQGEVINIDPAKFYGLMYENLLNIHAGRNYKDFNIIIETLVYSLIRRHKKITQKRMASFLKRIATLSLQLLHNGTLSCLFISKSLLQSNGKMDILLDLESSWGGGSYLPELKDPEYCNAASTALYELSLLTRHYHPTVMDYANHIIEGDLSSSDNIPNILTRTTPDELFSTFDMSKMCFYPPVPVLKNVIHKSKWRYHRYRDVKFKNNCLKVLKNYKANLNCF</sequence>
<feature type="compositionally biased region" description="Basic residues" evidence="7">
    <location>
        <begin position="49"/>
        <end position="58"/>
    </location>
</feature>
<feature type="compositionally biased region" description="Basic residues" evidence="7">
    <location>
        <begin position="1"/>
        <end position="16"/>
    </location>
</feature>
<protein>
    <recommendedName>
        <fullName evidence="6">NOC3-like protein</fullName>
    </recommendedName>
    <alternativeName>
        <fullName evidence="5">Nucleolar complex-associated protein 3-like protein</fullName>
    </alternativeName>
</protein>